<keyword evidence="2" id="KW-1185">Reference proteome</keyword>
<dbReference type="KEGG" id="cfi:Celf_2107"/>
<dbReference type="RefSeq" id="WP_013771261.1">
    <property type="nucleotide sequence ID" value="NC_015514.1"/>
</dbReference>
<protein>
    <submittedName>
        <fullName evidence="1">Uncharacterized protein</fullName>
    </submittedName>
</protein>
<dbReference type="eggNOG" id="COG0451">
    <property type="taxonomic scope" value="Bacteria"/>
</dbReference>
<accession>F4H0Y8</accession>
<dbReference type="HOGENOM" id="CLU_127596_1_0_11"/>
<reference evidence="1 2" key="1">
    <citation type="submission" date="2011-04" db="EMBL/GenBank/DDBJ databases">
        <title>Complete sequence of Cellulomonas fimi ATCC 484.</title>
        <authorList>
            <consortium name="US DOE Joint Genome Institute"/>
            <person name="Lucas S."/>
            <person name="Han J."/>
            <person name="Lapidus A."/>
            <person name="Cheng J.-F."/>
            <person name="Goodwin L."/>
            <person name="Pitluck S."/>
            <person name="Peters L."/>
            <person name="Chertkov O."/>
            <person name="Detter J.C."/>
            <person name="Han C."/>
            <person name="Tapia R."/>
            <person name="Land M."/>
            <person name="Hauser L."/>
            <person name="Kyrpides N."/>
            <person name="Ivanova N."/>
            <person name="Ovchinnikova G."/>
            <person name="Pagani I."/>
            <person name="Mead D."/>
            <person name="Brumm P."/>
            <person name="Woyke T."/>
        </authorList>
    </citation>
    <scope>NUCLEOTIDE SEQUENCE [LARGE SCALE GENOMIC DNA]</scope>
    <source>
        <strain evidence="2">ATCC 484 / DSM 20113 / JCM 1341 / NBRC 15513 / NCIMB 8980 / NCTC 7547</strain>
    </source>
</reference>
<organism evidence="1 2">
    <name type="scientific">Cellulomonas fimi (strain ATCC 484 / DSM 20113 / JCM 1341 / CCUG 24087 / LMG 16345 / NBRC 15513 / NCIMB 8980 / NCTC 7547 / NRS-133)</name>
    <dbReference type="NCBI Taxonomy" id="590998"/>
    <lineage>
        <taxon>Bacteria</taxon>
        <taxon>Bacillati</taxon>
        <taxon>Actinomycetota</taxon>
        <taxon>Actinomycetes</taxon>
        <taxon>Micrococcales</taxon>
        <taxon>Cellulomonadaceae</taxon>
        <taxon>Cellulomonas</taxon>
    </lineage>
</organism>
<gene>
    <name evidence="1" type="ordered locus">Celf_2107</name>
</gene>
<dbReference type="EMBL" id="CP002666">
    <property type="protein sequence ID" value="AEE46235.1"/>
    <property type="molecule type" value="Genomic_DNA"/>
</dbReference>
<dbReference type="STRING" id="590998.Celf_2107"/>
<dbReference type="Proteomes" id="UP000008460">
    <property type="component" value="Chromosome"/>
</dbReference>
<dbReference type="AlphaFoldDB" id="F4H0Y8"/>
<evidence type="ECO:0000313" key="2">
    <source>
        <dbReference type="Proteomes" id="UP000008460"/>
    </source>
</evidence>
<evidence type="ECO:0000313" key="1">
    <source>
        <dbReference type="EMBL" id="AEE46235.1"/>
    </source>
</evidence>
<proteinExistence type="predicted"/>
<name>F4H0Y8_CELFA</name>
<sequence length="182" mass="19772">MAASVPVGTPDLRLVRTYLSDHLMGATGVISRVEWMTERYAGTSAAPVLERLRDELHQERRVLRGLAEHLDITLSPWKPTAAAVAERVGRLKPNGRAVSRSPLSLHLELEAIRSGVAGKRSLWATLEVWSGPLGLDAGRFVALRRQADAQVASVDALAERVRTVAFAPDEVVPDVTEDPSPV</sequence>